<dbReference type="InterPro" id="IPR010260">
    <property type="entry name" value="AlpA"/>
</dbReference>
<evidence type="ECO:0000313" key="1">
    <source>
        <dbReference type="EMBL" id="MCO5977198.1"/>
    </source>
</evidence>
<accession>A0ABT1BM40</accession>
<keyword evidence="2" id="KW-1185">Reference proteome</keyword>
<dbReference type="Pfam" id="PF05930">
    <property type="entry name" value="Phage_AlpA"/>
    <property type="match status" value="1"/>
</dbReference>
<reference evidence="1 2" key="1">
    <citation type="submission" date="2022-06" db="EMBL/GenBank/DDBJ databases">
        <title>Ideonella sp. NS12-5 Genome sequencing and assembly.</title>
        <authorList>
            <person name="Jung Y."/>
        </authorList>
    </citation>
    <scope>NUCLEOTIDE SEQUENCE [LARGE SCALE GENOMIC DNA]</scope>
    <source>
        <strain evidence="1 2">NS12-5</strain>
    </source>
</reference>
<evidence type="ECO:0000313" key="2">
    <source>
        <dbReference type="Proteomes" id="UP001204851"/>
    </source>
</evidence>
<dbReference type="Gene3D" id="1.10.238.160">
    <property type="match status" value="1"/>
</dbReference>
<sequence>MDRVALKRTSIYELIKTRDFPAPVKIQRASRWVDIEISDWIRVQMSKR</sequence>
<protein>
    <submittedName>
        <fullName evidence="1">AlpA family phage regulatory protein</fullName>
    </submittedName>
</protein>
<gene>
    <name evidence="1" type="ORF">M0L44_10785</name>
</gene>
<proteinExistence type="predicted"/>
<dbReference type="Proteomes" id="UP001204851">
    <property type="component" value="Unassembled WGS sequence"/>
</dbReference>
<name>A0ABT1BM40_9BURK</name>
<dbReference type="EMBL" id="JAMXMC010000006">
    <property type="protein sequence ID" value="MCO5977198.1"/>
    <property type="molecule type" value="Genomic_DNA"/>
</dbReference>
<organism evidence="1 2">
    <name type="scientific">Ideonella oryzae</name>
    <dbReference type="NCBI Taxonomy" id="2937441"/>
    <lineage>
        <taxon>Bacteria</taxon>
        <taxon>Pseudomonadati</taxon>
        <taxon>Pseudomonadota</taxon>
        <taxon>Betaproteobacteria</taxon>
        <taxon>Burkholderiales</taxon>
        <taxon>Sphaerotilaceae</taxon>
        <taxon>Ideonella</taxon>
    </lineage>
</organism>
<comment type="caution">
    <text evidence="1">The sequence shown here is derived from an EMBL/GenBank/DDBJ whole genome shotgun (WGS) entry which is preliminary data.</text>
</comment>